<dbReference type="AlphaFoldDB" id="A0A5A9W732"/>
<dbReference type="NCBIfam" id="NF047752">
    <property type="entry name" value="MntA_antitoxin"/>
    <property type="match status" value="1"/>
</dbReference>
<dbReference type="Pfam" id="PF18765">
    <property type="entry name" value="Polbeta"/>
    <property type="match status" value="1"/>
</dbReference>
<dbReference type="SUPFAM" id="SSF81301">
    <property type="entry name" value="Nucleotidyltransferase"/>
    <property type="match status" value="1"/>
</dbReference>
<dbReference type="Proteomes" id="UP000325302">
    <property type="component" value="Unassembled WGS sequence"/>
</dbReference>
<dbReference type="InterPro" id="IPR052930">
    <property type="entry name" value="TA_antitoxin_MntA"/>
</dbReference>
<gene>
    <name evidence="2" type="ORF">E1H14_02440</name>
</gene>
<dbReference type="InterPro" id="IPR043519">
    <property type="entry name" value="NT_sf"/>
</dbReference>
<name>A0A5A9W732_9GAMM</name>
<reference evidence="2 3" key="1">
    <citation type="submission" date="2019-03" db="EMBL/GenBank/DDBJ databases">
        <title>Nitrincola sp. nov. isolated from an Indian soda lake.</title>
        <authorList>
            <person name="Joshi A."/>
            <person name="Thite S.V."/>
            <person name="Joseph N."/>
            <person name="Dhotre D."/>
            <person name="Moorthy M."/>
            <person name="Shouche Y.S."/>
        </authorList>
    </citation>
    <scope>NUCLEOTIDE SEQUENCE [LARGE SCALE GENOMIC DNA]</scope>
    <source>
        <strain evidence="2 3">MEB193</strain>
    </source>
</reference>
<dbReference type="Gene3D" id="3.30.460.10">
    <property type="entry name" value="Beta Polymerase, domain 2"/>
    <property type="match status" value="1"/>
</dbReference>
<proteinExistence type="predicted"/>
<evidence type="ECO:0000313" key="2">
    <source>
        <dbReference type="EMBL" id="KAA0876597.1"/>
    </source>
</evidence>
<comment type="caution">
    <text evidence="2">The sequence shown here is derived from an EMBL/GenBank/DDBJ whole genome shotgun (WGS) entry which is preliminary data.</text>
</comment>
<dbReference type="RefSeq" id="WP_149389847.1">
    <property type="nucleotide sequence ID" value="NZ_SMRS01000001.1"/>
</dbReference>
<dbReference type="CDD" id="cd05403">
    <property type="entry name" value="NT_KNTase_like"/>
    <property type="match status" value="1"/>
</dbReference>
<dbReference type="GO" id="GO:0016740">
    <property type="term" value="F:transferase activity"/>
    <property type="evidence" value="ECO:0007669"/>
    <property type="project" value="UniProtKB-KW"/>
</dbReference>
<sequence length="131" mass="14930">MKQKEIITQLQLKLPRLLGIYAFGSRIQGTVHANSDLDLAVLVEGYADPVQLWQLAQTLVDLAGCEVDLLDLRAASTVMQYQVITTGELWWSRDSQAELYETFIISEKMRLDEARAPLLEDIYRQGRIYGQ</sequence>
<dbReference type="InterPro" id="IPR041633">
    <property type="entry name" value="Polbeta"/>
</dbReference>
<dbReference type="OrthoDB" id="9793109at2"/>
<accession>A0A5A9W732</accession>
<keyword evidence="3" id="KW-1185">Reference proteome</keyword>
<evidence type="ECO:0000313" key="3">
    <source>
        <dbReference type="Proteomes" id="UP000325302"/>
    </source>
</evidence>
<organism evidence="2 3">
    <name type="scientific">Nitrincola tapanii</name>
    <dbReference type="NCBI Taxonomy" id="1708751"/>
    <lineage>
        <taxon>Bacteria</taxon>
        <taxon>Pseudomonadati</taxon>
        <taxon>Pseudomonadota</taxon>
        <taxon>Gammaproteobacteria</taxon>
        <taxon>Oceanospirillales</taxon>
        <taxon>Oceanospirillaceae</taxon>
        <taxon>Nitrincola</taxon>
    </lineage>
</organism>
<feature type="domain" description="Polymerase beta nucleotidyltransferase" evidence="1">
    <location>
        <begin position="8"/>
        <end position="95"/>
    </location>
</feature>
<evidence type="ECO:0000259" key="1">
    <source>
        <dbReference type="Pfam" id="PF18765"/>
    </source>
</evidence>
<keyword evidence="2" id="KW-0808">Transferase</keyword>
<dbReference type="PANTHER" id="PTHR43852:SF2">
    <property type="entry name" value="PROTEIN ADENYLYLTRANSFERASE MNTA"/>
    <property type="match status" value="1"/>
</dbReference>
<dbReference type="EMBL" id="SMRS01000001">
    <property type="protein sequence ID" value="KAA0876597.1"/>
    <property type="molecule type" value="Genomic_DNA"/>
</dbReference>
<protein>
    <submittedName>
        <fullName evidence="2">Nucleotidyltransferase domain-containing protein</fullName>
    </submittedName>
</protein>
<dbReference type="PANTHER" id="PTHR43852">
    <property type="entry name" value="NUCLEOTIDYLTRANSFERASE"/>
    <property type="match status" value="1"/>
</dbReference>